<dbReference type="Proteomes" id="UP001642409">
    <property type="component" value="Unassembled WGS sequence"/>
</dbReference>
<evidence type="ECO:0000313" key="3">
    <source>
        <dbReference type="Proteomes" id="UP001642409"/>
    </source>
</evidence>
<reference evidence="1" key="1">
    <citation type="submission" date="2023-06" db="EMBL/GenBank/DDBJ databases">
        <authorList>
            <person name="Kurt Z."/>
        </authorList>
    </citation>
    <scope>NUCLEOTIDE SEQUENCE</scope>
</reference>
<protein>
    <submittedName>
        <fullName evidence="2">Hypothetical_protein</fullName>
    </submittedName>
</protein>
<evidence type="ECO:0000313" key="2">
    <source>
        <dbReference type="EMBL" id="CAL6053370.1"/>
    </source>
</evidence>
<dbReference type="EMBL" id="CATOUU010000526">
    <property type="protein sequence ID" value="CAI9932808.1"/>
    <property type="molecule type" value="Genomic_DNA"/>
</dbReference>
<keyword evidence="3" id="KW-1185">Reference proteome</keyword>
<sequence length="112" mass="12770">MLSYSRALMKMASLHHTSLITKVLHEGTVATKQRLILLDLGGTYLTRLRAFQIPSYTKSVGEGEAIIQDFDCYSRQLKSLNIGSLAQQFFSHFCDMMDFLCSEVENSYYSEK</sequence>
<gene>
    <name evidence="1" type="ORF">HINF_LOCUS20453</name>
    <name evidence="2" type="ORF">HINF_LOCUS45302</name>
</gene>
<dbReference type="EMBL" id="CAXDID020000196">
    <property type="protein sequence ID" value="CAL6053370.1"/>
    <property type="molecule type" value="Genomic_DNA"/>
</dbReference>
<reference evidence="2 3" key="2">
    <citation type="submission" date="2024-07" db="EMBL/GenBank/DDBJ databases">
        <authorList>
            <person name="Akdeniz Z."/>
        </authorList>
    </citation>
    <scope>NUCLEOTIDE SEQUENCE [LARGE SCALE GENOMIC DNA]</scope>
</reference>
<comment type="caution">
    <text evidence="1">The sequence shown here is derived from an EMBL/GenBank/DDBJ whole genome shotgun (WGS) entry which is preliminary data.</text>
</comment>
<dbReference type="AlphaFoldDB" id="A0AA86P8A0"/>
<proteinExistence type="predicted"/>
<organism evidence="1">
    <name type="scientific">Hexamita inflata</name>
    <dbReference type="NCBI Taxonomy" id="28002"/>
    <lineage>
        <taxon>Eukaryota</taxon>
        <taxon>Metamonada</taxon>
        <taxon>Diplomonadida</taxon>
        <taxon>Hexamitidae</taxon>
        <taxon>Hexamitinae</taxon>
        <taxon>Hexamita</taxon>
    </lineage>
</organism>
<evidence type="ECO:0000313" key="1">
    <source>
        <dbReference type="EMBL" id="CAI9932808.1"/>
    </source>
</evidence>
<name>A0AA86P8A0_9EUKA</name>
<accession>A0AA86P8A0</accession>